<name>A0A831SRJ2_PROAE</name>
<feature type="transmembrane region" description="Helical" evidence="1">
    <location>
        <begin position="283"/>
        <end position="313"/>
    </location>
</feature>
<feature type="transmembrane region" description="Helical" evidence="1">
    <location>
        <begin position="250"/>
        <end position="271"/>
    </location>
</feature>
<feature type="transmembrane region" description="Helical" evidence="1">
    <location>
        <begin position="319"/>
        <end position="340"/>
    </location>
</feature>
<dbReference type="GO" id="GO:0016874">
    <property type="term" value="F:ligase activity"/>
    <property type="evidence" value="ECO:0007669"/>
    <property type="project" value="UniProtKB-KW"/>
</dbReference>
<feature type="transmembrane region" description="Helical" evidence="1">
    <location>
        <begin position="26"/>
        <end position="47"/>
    </location>
</feature>
<feature type="transmembrane region" description="Helical" evidence="1">
    <location>
        <begin position="106"/>
        <end position="126"/>
    </location>
</feature>
<protein>
    <submittedName>
        <fullName evidence="2">O-antigen ligase domain-containing protein</fullName>
    </submittedName>
</protein>
<reference evidence="2" key="1">
    <citation type="journal article" date="2020" name="mSystems">
        <title>Genome- and Community-Level Interaction Insights into Carbon Utilization and Element Cycling Functions of Hydrothermarchaeota in Hydrothermal Sediment.</title>
        <authorList>
            <person name="Zhou Z."/>
            <person name="Liu Y."/>
            <person name="Xu W."/>
            <person name="Pan J."/>
            <person name="Luo Z.H."/>
            <person name="Li M."/>
        </authorList>
    </citation>
    <scope>NUCLEOTIDE SEQUENCE [LARGE SCALE GENOMIC DNA]</scope>
    <source>
        <strain evidence="2">SpSt-1181</strain>
    </source>
</reference>
<keyword evidence="1" id="KW-1133">Transmembrane helix</keyword>
<keyword evidence="1" id="KW-0812">Transmembrane</keyword>
<dbReference type="AlphaFoldDB" id="A0A831SRJ2"/>
<sequence>MEKRLNSIIRAPEQVPAVLKPSGSELLYRPIPLAGLAGGTLVLAAMIARNGSATAVMSILIPFAAAFAILVFRKPALGMFTALFWGFFGIGAIRYMSYYLGTVPQLGLGIDALLVLTFLAFFLTGYRNADWRPARNGLTVAVLIWLAYNTLQIANPQSQSVMAWFYAVRGVALYLAGYIILAFLILHKKKHVDHFLLLWLGLSVISVLWGIRQNYIGLDPAEQQWLSNPKQRATHLLFGHLRVFSFYTDAGQFGAAMGHAAISSGILALGGDTMKKRLLFGSVSILCMFGLFISGTRGALIIPASGFMIYLVVNKNIRMVVLGIVMMAVVYSFFQFTNIGQGNYSIARMRDAIRQGSNTPSMQVRLNNQKKLAGYLQTSRLEEVWDRQVTGASGSLPIPCLHRHQLTAGM</sequence>
<evidence type="ECO:0000256" key="1">
    <source>
        <dbReference type="SAM" id="Phobius"/>
    </source>
</evidence>
<comment type="caution">
    <text evidence="2">The sequence shown here is derived from an EMBL/GenBank/DDBJ whole genome shotgun (WGS) entry which is preliminary data.</text>
</comment>
<proteinExistence type="predicted"/>
<feature type="transmembrane region" description="Helical" evidence="1">
    <location>
        <begin position="79"/>
        <end position="100"/>
    </location>
</feature>
<feature type="transmembrane region" description="Helical" evidence="1">
    <location>
        <begin position="161"/>
        <end position="186"/>
    </location>
</feature>
<organism evidence="2">
    <name type="scientific">Prosthecochloris aestuarii</name>
    <dbReference type="NCBI Taxonomy" id="1102"/>
    <lineage>
        <taxon>Bacteria</taxon>
        <taxon>Pseudomonadati</taxon>
        <taxon>Chlorobiota</taxon>
        <taxon>Chlorobiia</taxon>
        <taxon>Chlorobiales</taxon>
        <taxon>Chlorobiaceae</taxon>
        <taxon>Prosthecochloris</taxon>
    </lineage>
</organism>
<gene>
    <name evidence="2" type="ORF">ENN50_07920</name>
</gene>
<feature type="transmembrane region" description="Helical" evidence="1">
    <location>
        <begin position="53"/>
        <end position="72"/>
    </location>
</feature>
<evidence type="ECO:0000313" key="2">
    <source>
        <dbReference type="EMBL" id="HED31591.1"/>
    </source>
</evidence>
<feature type="transmembrane region" description="Helical" evidence="1">
    <location>
        <begin position="138"/>
        <end position="155"/>
    </location>
</feature>
<keyword evidence="1" id="KW-0472">Membrane</keyword>
<dbReference type="EMBL" id="DSBW01000172">
    <property type="protein sequence ID" value="HED31591.1"/>
    <property type="molecule type" value="Genomic_DNA"/>
</dbReference>
<feature type="transmembrane region" description="Helical" evidence="1">
    <location>
        <begin position="195"/>
        <end position="211"/>
    </location>
</feature>
<accession>A0A831SRJ2</accession>
<dbReference type="Proteomes" id="UP000886335">
    <property type="component" value="Unassembled WGS sequence"/>
</dbReference>
<keyword evidence="2" id="KW-0436">Ligase</keyword>